<sequence length="300" mass="33774">MLHSASVLSFILWSSYLSLGCFPLPLSETSLKSAPSEAGVSANLTKRDPTAGKFFLGYRYAKALAAWEYEHHGTGQLTDFRATEFQLGEGAYIAPKAGIWETGSKEYLCEIWVDPGKIKAAPRRLIPDELLRERIGFPPVPFQQLTQENMKVMNANIADPKRRMTGIWNDIKNHGQKVEDTILVSGGCGDSAEHCFQMLVPPFYLRPSPIYERPGGKGDLGMYVNCVRKELVHQLKVPVGTRADWSELFEELKRDEAWNGPGCSPSLSITRSWILKYSDFCMYFIQRIPNLRKSPHSGRN</sequence>
<comment type="caution">
    <text evidence="2">The sequence shown here is derived from an EMBL/GenBank/DDBJ whole genome shotgun (WGS) entry which is preliminary data.</text>
</comment>
<evidence type="ECO:0000313" key="2">
    <source>
        <dbReference type="EMBL" id="KAJ3834280.1"/>
    </source>
</evidence>
<evidence type="ECO:0000256" key="1">
    <source>
        <dbReference type="SAM" id="SignalP"/>
    </source>
</evidence>
<keyword evidence="3" id="KW-1185">Reference proteome</keyword>
<accession>A0AA38P157</accession>
<name>A0AA38P157_9AGAR</name>
<dbReference type="Proteomes" id="UP001163846">
    <property type="component" value="Unassembled WGS sequence"/>
</dbReference>
<dbReference type="EMBL" id="MU806554">
    <property type="protein sequence ID" value="KAJ3834280.1"/>
    <property type="molecule type" value="Genomic_DNA"/>
</dbReference>
<keyword evidence="1" id="KW-0732">Signal</keyword>
<feature type="chain" id="PRO_5041207951" evidence="1">
    <location>
        <begin position="21"/>
        <end position="300"/>
    </location>
</feature>
<gene>
    <name evidence="2" type="ORF">F5878DRAFT_630925</name>
</gene>
<organism evidence="2 3">
    <name type="scientific">Lentinula raphanica</name>
    <dbReference type="NCBI Taxonomy" id="153919"/>
    <lineage>
        <taxon>Eukaryota</taxon>
        <taxon>Fungi</taxon>
        <taxon>Dikarya</taxon>
        <taxon>Basidiomycota</taxon>
        <taxon>Agaricomycotina</taxon>
        <taxon>Agaricomycetes</taxon>
        <taxon>Agaricomycetidae</taxon>
        <taxon>Agaricales</taxon>
        <taxon>Marasmiineae</taxon>
        <taxon>Omphalotaceae</taxon>
        <taxon>Lentinula</taxon>
    </lineage>
</organism>
<dbReference type="AlphaFoldDB" id="A0AA38P157"/>
<dbReference type="InterPro" id="IPR045564">
    <property type="entry name" value="DUF5910"/>
</dbReference>
<proteinExistence type="predicted"/>
<reference evidence="2" key="1">
    <citation type="submission" date="2022-08" db="EMBL/GenBank/DDBJ databases">
        <authorList>
            <consortium name="DOE Joint Genome Institute"/>
            <person name="Min B."/>
            <person name="Riley R."/>
            <person name="Sierra-Patev S."/>
            <person name="Naranjo-Ortiz M."/>
            <person name="Looney B."/>
            <person name="Konkel Z."/>
            <person name="Slot J.C."/>
            <person name="Sakamoto Y."/>
            <person name="Steenwyk J.L."/>
            <person name="Rokas A."/>
            <person name="Carro J."/>
            <person name="Camarero S."/>
            <person name="Ferreira P."/>
            <person name="Molpeceres G."/>
            <person name="Ruiz-Duenas F.J."/>
            <person name="Serrano A."/>
            <person name="Henrissat B."/>
            <person name="Drula E."/>
            <person name="Hughes K.W."/>
            <person name="Mata J.L."/>
            <person name="Ishikawa N.K."/>
            <person name="Vargas-Isla R."/>
            <person name="Ushijima S."/>
            <person name="Smith C.A."/>
            <person name="Ahrendt S."/>
            <person name="Andreopoulos W."/>
            <person name="He G."/>
            <person name="Labutti K."/>
            <person name="Lipzen A."/>
            <person name="Ng V."/>
            <person name="Sandor L."/>
            <person name="Barry K."/>
            <person name="Martinez A.T."/>
            <person name="Xiao Y."/>
            <person name="Gibbons J.G."/>
            <person name="Terashima K."/>
            <person name="Hibbett D.S."/>
            <person name="Grigoriev I.V."/>
        </authorList>
    </citation>
    <scope>NUCLEOTIDE SEQUENCE</scope>
    <source>
        <strain evidence="2">TFB9207</strain>
    </source>
</reference>
<dbReference type="Pfam" id="PF19287">
    <property type="entry name" value="DUF5910"/>
    <property type="match status" value="1"/>
</dbReference>
<feature type="signal peptide" evidence="1">
    <location>
        <begin position="1"/>
        <end position="20"/>
    </location>
</feature>
<evidence type="ECO:0000313" key="3">
    <source>
        <dbReference type="Proteomes" id="UP001163846"/>
    </source>
</evidence>
<protein>
    <submittedName>
        <fullName evidence="2">Uncharacterized protein</fullName>
    </submittedName>
</protein>